<dbReference type="Pfam" id="PF06985">
    <property type="entry name" value="HET"/>
    <property type="match status" value="1"/>
</dbReference>
<evidence type="ECO:0000259" key="1">
    <source>
        <dbReference type="Pfam" id="PF06985"/>
    </source>
</evidence>
<dbReference type="EMBL" id="JAIXMP010000022">
    <property type="protein sequence ID" value="KAI9255653.1"/>
    <property type="molecule type" value="Genomic_DNA"/>
</dbReference>
<sequence length="531" mass="62101">MHDEMVTQQVRSFLNERMDKPQAPYLYSYTPATCNIYMTYNTKQFSNYKQERVVKFQGRARVSEGLHRYAEPPKKIPQVIPKSTEFIPDRLVRVSDMKVIEGKDAKEGYCTLSYAFKQSGEITVEENSDKLKRIDEGKHRIIFPAKTIRVKPRGRKRLPPKIKYVTFEGLIQHICQDFNIKYIWYDQLCIDQDNLTEKCKTIRQIHQIYRHAYCTVALVPELTTVSHKTEWHLPRHNAASNTLLKSLWMKRMWTLAEASMSQRLLFVALKALPNKKYNDNNDNEGMQDMMPIQGYNLPSWTGIGGEHQAQEWITPFENEKYSIHGSIMQIECSGISGSNITTYAAKERFILSDQDIPPLPPGGYDKNGNLVFWELVVQIQLPGDTSGQKRLVYVGRTAYSPLINNHLSANMFVDTLERLSHFLPIKKEDLQWVRTPVERKQLGEENRPRFSFSNLIENTEFQYDAHYVILCGMPFYRKKFWFLPSSYRNYYPVLKKENGSPYFKTIGLCNTENVQDFFVDYHPNEQVFKIQ</sequence>
<dbReference type="AlphaFoldDB" id="A0AAD5K4J9"/>
<dbReference type="InterPro" id="IPR010730">
    <property type="entry name" value="HET"/>
</dbReference>
<protein>
    <recommendedName>
        <fullName evidence="1">Heterokaryon incompatibility domain-containing protein</fullName>
    </recommendedName>
</protein>
<organism evidence="2 3">
    <name type="scientific">Phascolomyces articulosus</name>
    <dbReference type="NCBI Taxonomy" id="60185"/>
    <lineage>
        <taxon>Eukaryota</taxon>
        <taxon>Fungi</taxon>
        <taxon>Fungi incertae sedis</taxon>
        <taxon>Mucoromycota</taxon>
        <taxon>Mucoromycotina</taxon>
        <taxon>Mucoromycetes</taxon>
        <taxon>Mucorales</taxon>
        <taxon>Lichtheimiaceae</taxon>
        <taxon>Phascolomyces</taxon>
    </lineage>
</organism>
<dbReference type="PANTHER" id="PTHR33112">
    <property type="entry name" value="DOMAIN PROTEIN, PUTATIVE-RELATED"/>
    <property type="match status" value="1"/>
</dbReference>
<comment type="caution">
    <text evidence="2">The sequence shown here is derived from an EMBL/GenBank/DDBJ whole genome shotgun (WGS) entry which is preliminary data.</text>
</comment>
<evidence type="ECO:0000313" key="3">
    <source>
        <dbReference type="Proteomes" id="UP001209540"/>
    </source>
</evidence>
<feature type="domain" description="Heterokaryon incompatibility" evidence="1">
    <location>
        <begin position="109"/>
        <end position="219"/>
    </location>
</feature>
<dbReference type="PANTHER" id="PTHR33112:SF16">
    <property type="entry name" value="HETEROKARYON INCOMPATIBILITY DOMAIN-CONTAINING PROTEIN"/>
    <property type="match status" value="1"/>
</dbReference>
<reference evidence="2" key="2">
    <citation type="submission" date="2023-02" db="EMBL/GenBank/DDBJ databases">
        <authorList>
            <consortium name="DOE Joint Genome Institute"/>
            <person name="Mondo S.J."/>
            <person name="Chang Y."/>
            <person name="Wang Y."/>
            <person name="Ahrendt S."/>
            <person name="Andreopoulos W."/>
            <person name="Barry K."/>
            <person name="Beard J."/>
            <person name="Benny G.L."/>
            <person name="Blankenship S."/>
            <person name="Bonito G."/>
            <person name="Cuomo C."/>
            <person name="Desiro A."/>
            <person name="Gervers K.A."/>
            <person name="Hundley H."/>
            <person name="Kuo A."/>
            <person name="LaButti K."/>
            <person name="Lang B.F."/>
            <person name="Lipzen A."/>
            <person name="O'Donnell K."/>
            <person name="Pangilinan J."/>
            <person name="Reynolds N."/>
            <person name="Sandor L."/>
            <person name="Smith M.W."/>
            <person name="Tsang A."/>
            <person name="Grigoriev I.V."/>
            <person name="Stajich J.E."/>
            <person name="Spatafora J.W."/>
        </authorList>
    </citation>
    <scope>NUCLEOTIDE SEQUENCE</scope>
    <source>
        <strain evidence="2">RSA 2281</strain>
    </source>
</reference>
<dbReference type="Proteomes" id="UP001209540">
    <property type="component" value="Unassembled WGS sequence"/>
</dbReference>
<evidence type="ECO:0000313" key="2">
    <source>
        <dbReference type="EMBL" id="KAI9255653.1"/>
    </source>
</evidence>
<name>A0AAD5K4J9_9FUNG</name>
<reference evidence="2" key="1">
    <citation type="journal article" date="2022" name="IScience">
        <title>Evolution of zygomycete secretomes and the origins of terrestrial fungal ecologies.</title>
        <authorList>
            <person name="Chang Y."/>
            <person name="Wang Y."/>
            <person name="Mondo S."/>
            <person name="Ahrendt S."/>
            <person name="Andreopoulos W."/>
            <person name="Barry K."/>
            <person name="Beard J."/>
            <person name="Benny G.L."/>
            <person name="Blankenship S."/>
            <person name="Bonito G."/>
            <person name="Cuomo C."/>
            <person name="Desiro A."/>
            <person name="Gervers K.A."/>
            <person name="Hundley H."/>
            <person name="Kuo A."/>
            <person name="LaButti K."/>
            <person name="Lang B.F."/>
            <person name="Lipzen A."/>
            <person name="O'Donnell K."/>
            <person name="Pangilinan J."/>
            <person name="Reynolds N."/>
            <person name="Sandor L."/>
            <person name="Smith M.E."/>
            <person name="Tsang A."/>
            <person name="Grigoriev I.V."/>
            <person name="Stajich J.E."/>
            <person name="Spatafora J.W."/>
        </authorList>
    </citation>
    <scope>NUCLEOTIDE SEQUENCE</scope>
    <source>
        <strain evidence="2">RSA 2281</strain>
    </source>
</reference>
<proteinExistence type="predicted"/>
<keyword evidence="3" id="KW-1185">Reference proteome</keyword>
<gene>
    <name evidence="2" type="ORF">BDA99DRAFT_539801</name>
</gene>
<accession>A0AAD5K4J9</accession>